<comment type="caution">
    <text evidence="4">The sequence shown here is derived from an EMBL/GenBank/DDBJ whole genome shotgun (WGS) entry which is preliminary data.</text>
</comment>
<evidence type="ECO:0000313" key="5">
    <source>
        <dbReference type="Proteomes" id="UP000005143"/>
    </source>
</evidence>
<evidence type="ECO:0000259" key="2">
    <source>
        <dbReference type="Pfam" id="PF26298"/>
    </source>
</evidence>
<dbReference type="RefSeq" id="WP_007577389.1">
    <property type="nucleotide sequence ID" value="NZ_AGUD01000253.1"/>
</dbReference>
<sequence>MSEPSTAAVAAFDPAAFEAFRFVAVEIDEAAAAVTLRYALDDAVAFAETVRFEGVAWPADPARREALRRLAGLLHLLAGVSYYKTAAPPAMVVEPAAGWTGGGLSPRLRALLQDVYTLGLGEFAYTNQLDVRERVAFPVAGDEAAVDAVALPVSGRTLVPIGGGKDSVVALELIERAGRDAVCFSVGRATPIVRCVEASGRPHAVALRSLSPNIGELNAAGALNGHVPVTAVVSTIALMTAVLHGADAVAMANERSASEGNLVWNGLEVNHQWSKGVAFERAFRELLETEVATGLDYRSVLRPASELAIARAFSRLERYHPHFTSCNAVFRLDPARRRSNWCGNCPKCRFVYLALAPWLEPPALRAIFGVDMLDDLEQYDGFSDLAGLREHKPFECVGEEAESLAAMRLIAGGPDGEPVAGQEAVSGARSGRSPWADHAVVRRLREEHLSGLGADPAQAVALLAPFLLDERLPLPADLAPVAEAVLGA</sequence>
<dbReference type="AlphaFoldDB" id="H0E969"/>
<keyword evidence="5" id="KW-1185">Reference proteome</keyword>
<name>H0E969_9ACTN</name>
<protein>
    <recommendedName>
        <fullName evidence="1">UDP-N-acetyl-alpha-D-muramoyl-L-alanyl-L-glutamate epimerase</fullName>
        <ecNumber evidence="1">5.1.1.23</ecNumber>
    </recommendedName>
    <alternativeName>
        <fullName evidence="1">UDP-MurNAc-L-Ala-L-Glu epimerase</fullName>
    </alternativeName>
</protein>
<keyword evidence="1" id="KW-0133">Cell shape</keyword>
<dbReference type="OrthoDB" id="9768152at2"/>
<dbReference type="EC" id="5.1.1.23" evidence="1"/>
<feature type="domain" description="MurL N-terminal" evidence="3">
    <location>
        <begin position="12"/>
        <end position="299"/>
    </location>
</feature>
<dbReference type="Proteomes" id="UP000005143">
    <property type="component" value="Unassembled WGS sequence"/>
</dbReference>
<dbReference type="Pfam" id="PF26299">
    <property type="entry name" value="MurL_N"/>
    <property type="match status" value="1"/>
</dbReference>
<keyword evidence="1" id="KW-0131">Cell cycle</keyword>
<feature type="domain" description="MurL C-terminal" evidence="2">
    <location>
        <begin position="323"/>
        <end position="415"/>
    </location>
</feature>
<dbReference type="HAMAP" id="MF_02209">
    <property type="entry name" value="MurL"/>
    <property type="match status" value="1"/>
</dbReference>
<dbReference type="InterPro" id="IPR058740">
    <property type="entry name" value="MurL_N"/>
</dbReference>
<keyword evidence="1" id="KW-0573">Peptidoglycan synthesis</keyword>
<reference evidence="4 5" key="1">
    <citation type="journal article" date="2013" name="Biodegradation">
        <title>Quantitative proteomic analysis of ibuprofen-degrading Patulibacter sp. strain I11.</title>
        <authorList>
            <person name="Almeida B."/>
            <person name="Kjeldal H."/>
            <person name="Lolas I."/>
            <person name="Knudsen A.D."/>
            <person name="Carvalho G."/>
            <person name="Nielsen K.L."/>
            <person name="Barreto Crespo M.T."/>
            <person name="Stensballe A."/>
            <person name="Nielsen J.L."/>
        </authorList>
    </citation>
    <scope>NUCLEOTIDE SEQUENCE [LARGE SCALE GENOMIC DNA]</scope>
    <source>
        <strain evidence="4 5">I11</strain>
    </source>
</reference>
<comment type="function">
    <text evidence="1">Cell wall formation. Catalyzes epimerization of the terminal L-glutamate in UDP-N-acetyl-alpha-D-muramoyl-L-alanyl-L-glutamate.</text>
</comment>
<keyword evidence="1" id="KW-0961">Cell wall biogenesis/degradation</keyword>
<dbReference type="InterPro" id="IPR058741">
    <property type="entry name" value="MurL_C"/>
</dbReference>
<comment type="similarity">
    <text evidence="1">Belongs to the MurL family.</text>
</comment>
<dbReference type="GO" id="GO:0009252">
    <property type="term" value="P:peptidoglycan biosynthetic process"/>
    <property type="evidence" value="ECO:0007669"/>
    <property type="project" value="UniProtKB-UniRule"/>
</dbReference>
<accession>H0E969</accession>
<evidence type="ECO:0000313" key="4">
    <source>
        <dbReference type="EMBL" id="EHN09775.1"/>
    </source>
</evidence>
<dbReference type="GO" id="GO:0008360">
    <property type="term" value="P:regulation of cell shape"/>
    <property type="evidence" value="ECO:0007669"/>
    <property type="project" value="UniProtKB-KW"/>
</dbReference>
<evidence type="ECO:0000256" key="1">
    <source>
        <dbReference type="HAMAP-Rule" id="MF_02209"/>
    </source>
</evidence>
<organism evidence="4 5">
    <name type="scientific">Patulibacter medicamentivorans</name>
    <dbReference type="NCBI Taxonomy" id="1097667"/>
    <lineage>
        <taxon>Bacteria</taxon>
        <taxon>Bacillati</taxon>
        <taxon>Actinomycetota</taxon>
        <taxon>Thermoleophilia</taxon>
        <taxon>Solirubrobacterales</taxon>
        <taxon>Patulibacteraceae</taxon>
        <taxon>Patulibacter</taxon>
    </lineage>
</organism>
<dbReference type="GO" id="GO:0071555">
    <property type="term" value="P:cell wall organization"/>
    <property type="evidence" value="ECO:0007669"/>
    <property type="project" value="UniProtKB-KW"/>
</dbReference>
<dbReference type="GO" id="GO:0005737">
    <property type="term" value="C:cytoplasm"/>
    <property type="evidence" value="ECO:0007669"/>
    <property type="project" value="UniProtKB-UniRule"/>
</dbReference>
<dbReference type="EMBL" id="AGUD01000253">
    <property type="protein sequence ID" value="EHN09775.1"/>
    <property type="molecule type" value="Genomic_DNA"/>
</dbReference>
<dbReference type="GO" id="GO:0016855">
    <property type="term" value="F:racemase and epimerase activity, acting on amino acids and derivatives"/>
    <property type="evidence" value="ECO:0007669"/>
    <property type="project" value="UniProtKB-UniRule"/>
</dbReference>
<keyword evidence="1" id="KW-0413">Isomerase</keyword>
<proteinExistence type="inferred from homology"/>
<dbReference type="UniPathway" id="UPA00219"/>
<keyword evidence="1" id="KW-0132">Cell division</keyword>
<dbReference type="Pfam" id="PF26298">
    <property type="entry name" value="MurL_epimerase_C"/>
    <property type="match status" value="1"/>
</dbReference>
<gene>
    <name evidence="1" type="primary">murL</name>
    <name evidence="4" type="ORF">PAI11_33860</name>
</gene>
<dbReference type="GO" id="GO:0051301">
    <property type="term" value="P:cell division"/>
    <property type="evidence" value="ECO:0007669"/>
    <property type="project" value="UniProtKB-KW"/>
</dbReference>
<comment type="pathway">
    <text evidence="1">Cell wall biogenesis; peptidoglycan biosynthesis.</text>
</comment>
<comment type="catalytic activity">
    <reaction evidence="1">
        <text>UDP-N-acetyl-alpha-D-muramoyl-L-alanyl-L-glutamate + ATP + H2O = UDP-N-acetyl-alpha-D-muramoyl-L-alanyl-D-glutamate + AMP + diphosphate + H(+)</text>
        <dbReference type="Rhea" id="RHEA:58812"/>
        <dbReference type="ChEBI" id="CHEBI:15377"/>
        <dbReference type="ChEBI" id="CHEBI:15378"/>
        <dbReference type="ChEBI" id="CHEBI:30616"/>
        <dbReference type="ChEBI" id="CHEBI:33019"/>
        <dbReference type="ChEBI" id="CHEBI:83900"/>
        <dbReference type="ChEBI" id="CHEBI:142725"/>
        <dbReference type="ChEBI" id="CHEBI:456215"/>
        <dbReference type="EC" id="5.1.1.23"/>
    </reaction>
</comment>
<dbReference type="PATRIC" id="fig|1097667.3.peg.3356"/>
<evidence type="ECO:0000259" key="3">
    <source>
        <dbReference type="Pfam" id="PF26299"/>
    </source>
</evidence>
<dbReference type="InterPro" id="IPR043689">
    <property type="entry name" value="MurL"/>
</dbReference>